<feature type="compositionally biased region" description="Polar residues" evidence="1">
    <location>
        <begin position="92"/>
        <end position="108"/>
    </location>
</feature>
<comment type="caution">
    <text evidence="2">The sequence shown here is derived from an EMBL/GenBank/DDBJ whole genome shotgun (WGS) entry which is preliminary data.</text>
</comment>
<dbReference type="EMBL" id="JBHMEW010000011">
    <property type="protein sequence ID" value="MFB9210894.1"/>
    <property type="molecule type" value="Genomic_DNA"/>
</dbReference>
<gene>
    <name evidence="2" type="ORF">ACFFUR_03685</name>
</gene>
<name>A0ABV5J239_9BACT</name>
<protein>
    <submittedName>
        <fullName evidence="2">DUF3127 domain-containing protein</fullName>
    </submittedName>
</protein>
<dbReference type="RefSeq" id="WP_290247440.1">
    <property type="nucleotide sequence ID" value="NZ_JAUFQT010000001.1"/>
</dbReference>
<accession>A0ABV5J239</accession>
<organism evidence="2 3">
    <name type="scientific">Echinicola jeungdonensis</name>
    <dbReference type="NCBI Taxonomy" id="709343"/>
    <lineage>
        <taxon>Bacteria</taxon>
        <taxon>Pseudomonadati</taxon>
        <taxon>Bacteroidota</taxon>
        <taxon>Cytophagia</taxon>
        <taxon>Cytophagales</taxon>
        <taxon>Cyclobacteriaceae</taxon>
        <taxon>Echinicola</taxon>
    </lineage>
</organism>
<dbReference type="Pfam" id="PF11325">
    <property type="entry name" value="DUF3127"/>
    <property type="match status" value="1"/>
</dbReference>
<proteinExistence type="predicted"/>
<evidence type="ECO:0000313" key="3">
    <source>
        <dbReference type="Proteomes" id="UP001589654"/>
    </source>
</evidence>
<keyword evidence="3" id="KW-1185">Reference proteome</keyword>
<dbReference type="Proteomes" id="UP001589654">
    <property type="component" value="Unassembled WGS sequence"/>
</dbReference>
<reference evidence="2 3" key="1">
    <citation type="submission" date="2024-09" db="EMBL/GenBank/DDBJ databases">
        <authorList>
            <person name="Sun Q."/>
            <person name="Mori K."/>
        </authorList>
    </citation>
    <scope>NUCLEOTIDE SEQUENCE [LARGE SCALE GENOMIC DNA]</scope>
    <source>
        <strain evidence="2 3">CECT 7682</strain>
    </source>
</reference>
<evidence type="ECO:0000256" key="1">
    <source>
        <dbReference type="SAM" id="MobiDB-lite"/>
    </source>
</evidence>
<dbReference type="InterPro" id="IPR021474">
    <property type="entry name" value="DUF3127"/>
</dbReference>
<sequence length="117" mass="13058">MEISGKIIQALQEVSGNGRNGVWRKRDYILETNGQYPKKVCLTVWGDKIDQFGMQEGDEVTAGVEVESREFNGRWYTDVKVWRVDKKGDNPAGNSGSAQAPDVSTFNDESGEDILPF</sequence>
<evidence type="ECO:0000313" key="2">
    <source>
        <dbReference type="EMBL" id="MFB9210894.1"/>
    </source>
</evidence>
<feature type="region of interest" description="Disordered" evidence="1">
    <location>
        <begin position="86"/>
        <end position="117"/>
    </location>
</feature>